<gene>
    <name evidence="4" type="ORF">MANES_02G012300</name>
</gene>
<protein>
    <submittedName>
        <fullName evidence="4">Uncharacterized protein</fullName>
    </submittedName>
</protein>
<dbReference type="AlphaFoldDB" id="A0A251LDJ6"/>
<feature type="compositionally biased region" description="Basic and acidic residues" evidence="1">
    <location>
        <begin position="697"/>
        <end position="716"/>
    </location>
</feature>
<reference evidence="4 5" key="1">
    <citation type="submission" date="2016-02" db="EMBL/GenBank/DDBJ databases">
        <title>WGS assembly of Manihot esculenta.</title>
        <authorList>
            <person name="Bredeson J.V."/>
            <person name="Prochnik S.E."/>
            <person name="Lyons J.B."/>
            <person name="Schmutz J."/>
            <person name="Grimwood J."/>
            <person name="Vrebalov J."/>
            <person name="Bart R.S."/>
            <person name="Amuge T."/>
            <person name="Ferguson M.E."/>
            <person name="Green R."/>
            <person name="Putnam N."/>
            <person name="Stites J."/>
            <person name="Rounsley S."/>
            <person name="Rokhsar D.S."/>
        </authorList>
    </citation>
    <scope>NUCLEOTIDE SEQUENCE [LARGE SCALE GENOMIC DNA]</scope>
    <source>
        <strain evidence="5">cv. AM560-2</strain>
        <tissue evidence="4">Leaf</tissue>
    </source>
</reference>
<sequence>MAEGSKVRFVRCPKCENILSELPNFAVYKCGGCGALLRAKKKAATNGGILEKRENESNEESREGFAKLESSSEKEDGFDLGIASEAERESNGVSLDGKNERVFGGRTADLVTTSSLKTENRGTSIDSSNGTVKEQIVGCERSAENEVGSRDKYRLPLKHPIGKWVGQDDNEINMNKSEFVNSSREKGIGETSAQVKGSAASLRSRVIAGKWSLDEDGPVRPCANRRMADDRSRFPTSASSGEGPSSHCFRSSSYGYGKLVKNFDGLDGYNRSAHFKQDRAELLRKLGELKEHIRINGSASETQRSYHDRATYGVPVKPLAPDKHVQRAPYFEQYGQPIDMQKFYFPPNHVANEFPVCEDPVKLKLPRINSHQPPGQYWQRSLHDYSLEEYKNFNQEQRIASYPCGTSYQDPACACFHCYNNNRHVSSRVPATAFGNKNFLNEPIDSHFNYHVNPIIYGSKKCKPQAAPTFHAQDPQSHVSWPSDLDSDVNVFPRSHPRRVVDLVVAGGNVRLCHPVAGGAPFMTCSSCFMLLKLPRKLKVREKNQQKLQCGACLTEFFLGIKNKQLTISLPTENKEISAGSDKGYSEVSKEVLSSPSGGFIAQGMDCSVNVDNPGHDFHSSDLERNIQSELQRLELTEFEERQHFSSLSFGSSKEEESLDSVIVQRGASYIPELPRKDNASPIFPSSPLSENLDDISSNKEENRYGEGNKSNRTEQEEFIIDKNTSQQDSVKYASETEVEISCNEYLNTSVSQDSIEISEEKGQSRINKGSESFLVGLLKKSFRDFSRSKQHMESETEKSNVSVNGQPIPDSMVRRAEELAGPIHPGDYWYDFKAGFWGVMGQPCLGIIPPFIKEFNYPMLENCAAGNTSIFINGRELHQKDLDLLASRGLPTTKDKIYTVRISGRVLDKDTGKELNSLGNLAPTVQKLKQGFGMKVPRRKLV</sequence>
<name>A0A251LDJ6_MANES</name>
<dbReference type="InterPro" id="IPR055126">
    <property type="entry name" value="EDR4-like_N"/>
</dbReference>
<feature type="region of interest" description="Disordered" evidence="1">
    <location>
        <begin position="50"/>
        <end position="76"/>
    </location>
</feature>
<dbReference type="EMBL" id="CM004388">
    <property type="protein sequence ID" value="OAY56390.1"/>
    <property type="molecule type" value="Genomic_DNA"/>
</dbReference>
<feature type="domain" description="Enhanced disease resistance 4-like N-terminal" evidence="3">
    <location>
        <begin position="6"/>
        <end position="39"/>
    </location>
</feature>
<dbReference type="Gramene" id="Manes.02G012300.1.v8.1">
    <property type="protein sequence ID" value="Manes.02G012300.1.v8.1.CDS"/>
    <property type="gene ID" value="Manes.02G012300.v8.1"/>
</dbReference>
<dbReference type="STRING" id="3983.A0A251LDJ6"/>
<feature type="compositionally biased region" description="Polar residues" evidence="1">
    <location>
        <begin position="234"/>
        <end position="248"/>
    </location>
</feature>
<keyword evidence="5" id="KW-1185">Reference proteome</keyword>
<accession>A0A251LDJ6</accession>
<organism evidence="4 5">
    <name type="scientific">Manihot esculenta</name>
    <name type="common">Cassava</name>
    <name type="synonym">Jatropha manihot</name>
    <dbReference type="NCBI Taxonomy" id="3983"/>
    <lineage>
        <taxon>Eukaryota</taxon>
        <taxon>Viridiplantae</taxon>
        <taxon>Streptophyta</taxon>
        <taxon>Embryophyta</taxon>
        <taxon>Tracheophyta</taxon>
        <taxon>Spermatophyta</taxon>
        <taxon>Magnoliopsida</taxon>
        <taxon>eudicotyledons</taxon>
        <taxon>Gunneridae</taxon>
        <taxon>Pentapetalae</taxon>
        <taxon>rosids</taxon>
        <taxon>fabids</taxon>
        <taxon>Malpighiales</taxon>
        <taxon>Euphorbiaceae</taxon>
        <taxon>Crotonoideae</taxon>
        <taxon>Manihoteae</taxon>
        <taxon>Manihot</taxon>
    </lineage>
</organism>
<evidence type="ECO:0000259" key="2">
    <source>
        <dbReference type="Pfam" id="PF11331"/>
    </source>
</evidence>
<dbReference type="GO" id="GO:1900150">
    <property type="term" value="P:regulation of defense response to fungus"/>
    <property type="evidence" value="ECO:0007669"/>
    <property type="project" value="InterPro"/>
</dbReference>
<feature type="region of interest" description="Disordered" evidence="1">
    <location>
        <begin position="218"/>
        <end position="248"/>
    </location>
</feature>
<evidence type="ECO:0000313" key="5">
    <source>
        <dbReference type="Proteomes" id="UP000091857"/>
    </source>
</evidence>
<dbReference type="Pfam" id="PF22910">
    <property type="entry name" value="EDR4-like_1st"/>
    <property type="match status" value="1"/>
</dbReference>
<dbReference type="Pfam" id="PF11331">
    <property type="entry name" value="Zn_ribbon_12"/>
    <property type="match status" value="1"/>
</dbReference>
<dbReference type="InterPro" id="IPR040244">
    <property type="entry name" value="EDR4-like"/>
</dbReference>
<dbReference type="InterPro" id="IPR021480">
    <property type="entry name" value="Zinc_ribbon_12"/>
</dbReference>
<dbReference type="Proteomes" id="UP000091857">
    <property type="component" value="Chromosome 2"/>
</dbReference>
<evidence type="ECO:0000256" key="1">
    <source>
        <dbReference type="SAM" id="MobiDB-lite"/>
    </source>
</evidence>
<dbReference type="PANTHER" id="PTHR31105">
    <property type="entry name" value="EXTRA-LARGE G-PROTEIN-LIKE"/>
    <property type="match status" value="1"/>
</dbReference>
<proteinExistence type="predicted"/>
<feature type="region of interest" description="Disordered" evidence="1">
    <location>
        <begin position="673"/>
        <end position="729"/>
    </location>
</feature>
<dbReference type="OMA" id="PNVIDWR"/>
<feature type="region of interest" description="Disordered" evidence="1">
    <location>
        <begin position="789"/>
        <end position="808"/>
    </location>
</feature>
<dbReference type="EMBL" id="CM004388">
    <property type="protein sequence ID" value="OAY56389.1"/>
    <property type="molecule type" value="Genomic_DNA"/>
</dbReference>
<evidence type="ECO:0000313" key="4">
    <source>
        <dbReference type="EMBL" id="OAY56388.1"/>
    </source>
</evidence>
<feature type="compositionally biased region" description="Basic and acidic residues" evidence="1">
    <location>
        <begin position="789"/>
        <end position="799"/>
    </location>
</feature>
<feature type="domain" description="Probable zinc-ribbon" evidence="2">
    <location>
        <begin position="517"/>
        <end position="557"/>
    </location>
</feature>
<dbReference type="PANTHER" id="PTHR31105:SF42">
    <property type="entry name" value="OS02G0258300 PROTEIN"/>
    <property type="match status" value="1"/>
</dbReference>
<evidence type="ECO:0000259" key="3">
    <source>
        <dbReference type="Pfam" id="PF22910"/>
    </source>
</evidence>
<dbReference type="EMBL" id="CM004388">
    <property type="protein sequence ID" value="OAY56388.1"/>
    <property type="molecule type" value="Genomic_DNA"/>
</dbReference>